<evidence type="ECO:0000313" key="3">
    <source>
        <dbReference type="Proteomes" id="UP001165121"/>
    </source>
</evidence>
<dbReference type="OrthoDB" id="413122at2759"/>
<dbReference type="AlphaFoldDB" id="A0A9W7D0P4"/>
<dbReference type="Gene3D" id="3.30.420.10">
    <property type="entry name" value="Ribonuclease H-like superfamily/Ribonuclease H"/>
    <property type="match status" value="1"/>
</dbReference>
<proteinExistence type="predicted"/>
<dbReference type="Proteomes" id="UP001165121">
    <property type="component" value="Unassembled WGS sequence"/>
</dbReference>
<dbReference type="InterPro" id="IPR036397">
    <property type="entry name" value="RNaseH_sf"/>
</dbReference>
<feature type="region of interest" description="Disordered" evidence="1">
    <location>
        <begin position="77"/>
        <end position="97"/>
    </location>
</feature>
<dbReference type="PANTHER" id="PTHR37984">
    <property type="entry name" value="PROTEIN CBG26694"/>
    <property type="match status" value="1"/>
</dbReference>
<evidence type="ECO:0000256" key="1">
    <source>
        <dbReference type="SAM" id="MobiDB-lite"/>
    </source>
</evidence>
<dbReference type="EMBL" id="BSXT01002319">
    <property type="protein sequence ID" value="GMF48355.1"/>
    <property type="molecule type" value="Genomic_DNA"/>
</dbReference>
<dbReference type="InterPro" id="IPR050951">
    <property type="entry name" value="Retrovirus_Pol_polyprotein"/>
</dbReference>
<accession>A0A9W7D0P4</accession>
<keyword evidence="3" id="KW-1185">Reference proteome</keyword>
<feature type="compositionally biased region" description="Basic and acidic residues" evidence="1">
    <location>
        <begin position="77"/>
        <end position="87"/>
    </location>
</feature>
<comment type="caution">
    <text evidence="2">The sequence shown here is derived from an EMBL/GenBank/DDBJ whole genome shotgun (WGS) entry which is preliminary data.</text>
</comment>
<organism evidence="2 3">
    <name type="scientific">Phytophthora fragariaefolia</name>
    <dbReference type="NCBI Taxonomy" id="1490495"/>
    <lineage>
        <taxon>Eukaryota</taxon>
        <taxon>Sar</taxon>
        <taxon>Stramenopiles</taxon>
        <taxon>Oomycota</taxon>
        <taxon>Peronosporomycetes</taxon>
        <taxon>Peronosporales</taxon>
        <taxon>Peronosporaceae</taxon>
        <taxon>Phytophthora</taxon>
    </lineage>
</organism>
<evidence type="ECO:0000313" key="2">
    <source>
        <dbReference type="EMBL" id="GMF48355.1"/>
    </source>
</evidence>
<protein>
    <submittedName>
        <fullName evidence="2">Unnamed protein product</fullName>
    </submittedName>
</protein>
<dbReference type="GO" id="GO:0003676">
    <property type="term" value="F:nucleic acid binding"/>
    <property type="evidence" value="ECO:0007669"/>
    <property type="project" value="InterPro"/>
</dbReference>
<gene>
    <name evidence="2" type="ORF">Pfra01_001865300</name>
</gene>
<sequence>MQDDNQTDWNLWVKFAVYAYNSAKYSTVAISPNELMMGRRLRAPNELLRRTELTEVGELSVYHAHLVETMARSLEFAERDRRREQEQQPRYYNRRSKKKREFHAGDLVWMYNPPRGKNVTKFVDQWMGPLRIVEPAGYDNVVLTREDKTGKKETQIAHVSFLISFHYPDAWLTQVAHDIDEQLRYEDQQPARDETQAAAPVRAATTPVNQTTRVRVSKRTRETMDDVAERNATRGCVVERRRRRRRNKACQYVLKYELLSCCDPKKLTASDRHLWLDERGNVRPRWASVTEYERLYGDDRVVEDPESEKGV</sequence>
<name>A0A9W7D0P4_9STRA</name>
<reference evidence="2" key="1">
    <citation type="submission" date="2023-04" db="EMBL/GenBank/DDBJ databases">
        <title>Phytophthora fragariaefolia NBRC 109709.</title>
        <authorList>
            <person name="Ichikawa N."/>
            <person name="Sato H."/>
            <person name="Tonouchi N."/>
        </authorList>
    </citation>
    <scope>NUCLEOTIDE SEQUENCE</scope>
    <source>
        <strain evidence="2">NBRC 109709</strain>
    </source>
</reference>
<dbReference type="PANTHER" id="PTHR37984:SF15">
    <property type="entry name" value="INTEGRASE CATALYTIC DOMAIN-CONTAINING PROTEIN"/>
    <property type="match status" value="1"/>
</dbReference>